<comment type="caution">
    <text evidence="2">The sequence shown here is derived from an EMBL/GenBank/DDBJ whole genome shotgun (WGS) entry which is preliminary data.</text>
</comment>
<sequence length="134" mass="13921">MKRFANAALVYGALALAGGVFYREFTRLSGFTDRTSLGLVHAHYLVLGTGVCLLLLLLEKNGLLGARRAKWAAPAYHIGLNLTALGLLVRGVVQVCGASLSPALNGALSGTAGLGHLALGAAALYLLVHVRRSV</sequence>
<reference evidence="2 3" key="1">
    <citation type="submission" date="2024-03" db="EMBL/GenBank/DDBJ databases">
        <title>Human intestinal bacterial collection.</title>
        <authorList>
            <person name="Pauvert C."/>
            <person name="Hitch T.C.A."/>
            <person name="Clavel T."/>
        </authorList>
    </citation>
    <scope>NUCLEOTIDE SEQUENCE [LARGE SCALE GENOMIC DNA]</scope>
    <source>
        <strain evidence="2 3">CLA-JM-H11</strain>
    </source>
</reference>
<feature type="transmembrane region" description="Helical" evidence="1">
    <location>
        <begin position="106"/>
        <end position="128"/>
    </location>
</feature>
<dbReference type="InterPro" id="IPR021299">
    <property type="entry name" value="DUF2871"/>
</dbReference>
<dbReference type="RefSeq" id="WP_349217220.1">
    <property type="nucleotide sequence ID" value="NZ_JBBMFA010000114.1"/>
</dbReference>
<keyword evidence="3" id="KW-1185">Reference proteome</keyword>
<protein>
    <submittedName>
        <fullName evidence="2">DUF2871 family protein</fullName>
    </submittedName>
</protein>
<evidence type="ECO:0000313" key="2">
    <source>
        <dbReference type="EMBL" id="MEQ2521747.1"/>
    </source>
</evidence>
<organism evidence="2 3">
    <name type="scientific">Ruthenibacterium intestinale</name>
    <dbReference type="NCBI Taxonomy" id="3133163"/>
    <lineage>
        <taxon>Bacteria</taxon>
        <taxon>Bacillati</taxon>
        <taxon>Bacillota</taxon>
        <taxon>Clostridia</taxon>
        <taxon>Eubacteriales</taxon>
        <taxon>Oscillospiraceae</taxon>
        <taxon>Ruthenibacterium</taxon>
    </lineage>
</organism>
<evidence type="ECO:0000256" key="1">
    <source>
        <dbReference type="SAM" id="Phobius"/>
    </source>
</evidence>
<gene>
    <name evidence="2" type="ORF">WMO24_15120</name>
</gene>
<accession>A0ABV1GJC2</accession>
<keyword evidence="1" id="KW-1133">Transmembrane helix</keyword>
<name>A0ABV1GJC2_9FIRM</name>
<proteinExistence type="predicted"/>
<dbReference type="EMBL" id="JBBMFA010000114">
    <property type="protein sequence ID" value="MEQ2521747.1"/>
    <property type="molecule type" value="Genomic_DNA"/>
</dbReference>
<evidence type="ECO:0000313" key="3">
    <source>
        <dbReference type="Proteomes" id="UP001477672"/>
    </source>
</evidence>
<keyword evidence="1" id="KW-0812">Transmembrane</keyword>
<dbReference type="Pfam" id="PF11070">
    <property type="entry name" value="DUF2871"/>
    <property type="match status" value="1"/>
</dbReference>
<dbReference type="Proteomes" id="UP001477672">
    <property type="component" value="Unassembled WGS sequence"/>
</dbReference>
<feature type="transmembrane region" description="Helical" evidence="1">
    <location>
        <begin position="78"/>
        <end position="100"/>
    </location>
</feature>
<feature type="transmembrane region" description="Helical" evidence="1">
    <location>
        <begin position="39"/>
        <end position="58"/>
    </location>
</feature>
<keyword evidence="1" id="KW-0472">Membrane</keyword>